<reference evidence="1" key="1">
    <citation type="journal article" date="2020" name="Stud. Mycol.">
        <title>101 Dothideomycetes genomes: a test case for predicting lifestyles and emergence of pathogens.</title>
        <authorList>
            <person name="Haridas S."/>
            <person name="Albert R."/>
            <person name="Binder M."/>
            <person name="Bloem J."/>
            <person name="Labutti K."/>
            <person name="Salamov A."/>
            <person name="Andreopoulos B."/>
            <person name="Baker S."/>
            <person name="Barry K."/>
            <person name="Bills G."/>
            <person name="Bluhm B."/>
            <person name="Cannon C."/>
            <person name="Castanera R."/>
            <person name="Culley D."/>
            <person name="Daum C."/>
            <person name="Ezra D."/>
            <person name="Gonzalez J."/>
            <person name="Henrissat B."/>
            <person name="Kuo A."/>
            <person name="Liang C."/>
            <person name="Lipzen A."/>
            <person name="Lutzoni F."/>
            <person name="Magnuson J."/>
            <person name="Mondo S."/>
            <person name="Nolan M."/>
            <person name="Ohm R."/>
            <person name="Pangilinan J."/>
            <person name="Park H.-J."/>
            <person name="Ramirez L."/>
            <person name="Alfaro M."/>
            <person name="Sun H."/>
            <person name="Tritt A."/>
            <person name="Yoshinaga Y."/>
            <person name="Zwiers L.-H."/>
            <person name="Turgeon B."/>
            <person name="Goodwin S."/>
            <person name="Spatafora J."/>
            <person name="Crous P."/>
            <person name="Grigoriev I."/>
        </authorList>
    </citation>
    <scope>NUCLEOTIDE SEQUENCE</scope>
    <source>
        <strain evidence="1">CBS 133067</strain>
    </source>
</reference>
<keyword evidence="2" id="KW-1185">Reference proteome</keyword>
<dbReference type="SUPFAM" id="SSF69118">
    <property type="entry name" value="AhpD-like"/>
    <property type="match status" value="1"/>
</dbReference>
<dbReference type="InterPro" id="IPR029032">
    <property type="entry name" value="AhpD-like"/>
</dbReference>
<dbReference type="InterPro" id="IPR052999">
    <property type="entry name" value="PTS1_Protein"/>
</dbReference>
<evidence type="ECO:0000313" key="2">
    <source>
        <dbReference type="Proteomes" id="UP000799772"/>
    </source>
</evidence>
<dbReference type="EMBL" id="ML978129">
    <property type="protein sequence ID" value="KAF2096334.1"/>
    <property type="molecule type" value="Genomic_DNA"/>
</dbReference>
<accession>A0A9P4ICB3</accession>
<name>A0A9P4ICB3_9PEZI</name>
<dbReference type="PANTHER" id="PTHR28180">
    <property type="entry name" value="CONSERVED MITOCHONDRIAL PROTEIN-RELATED"/>
    <property type="match status" value="1"/>
</dbReference>
<comment type="caution">
    <text evidence="1">The sequence shown here is derived from an EMBL/GenBank/DDBJ whole genome shotgun (WGS) entry which is preliminary data.</text>
</comment>
<dbReference type="AlphaFoldDB" id="A0A9P4ICB3"/>
<dbReference type="PANTHER" id="PTHR28180:SF5">
    <property type="entry name" value="DNA POLYMERASE ALPHA SUBUNIT B"/>
    <property type="match status" value="1"/>
</dbReference>
<gene>
    <name evidence="1" type="ORF">NA57DRAFT_58254</name>
</gene>
<sequence>MSGDSNANSSVSGAEIRSLLQSFEEQFPQKWHNDKWYLAAIGALIGCNKAALCGDLYSYLLEKPEYATPEQRKALMRRMREAMVKCIIINGIPVVMTAVLEAWRPDEAHETRALDMLNFLYQDDFQKIMDRFHAHRDVEWISTNISYGFFLSDLSTLSMLETELVVMPAILCQNLPGPTLWHLRCCVRVGISREDVEKMHQCIEAIAKFANRPVDQVGRVKDVQDDMARL</sequence>
<dbReference type="Proteomes" id="UP000799772">
    <property type="component" value="Unassembled WGS sequence"/>
</dbReference>
<dbReference type="Gene3D" id="1.20.1290.10">
    <property type="entry name" value="AhpD-like"/>
    <property type="match status" value="1"/>
</dbReference>
<organism evidence="1 2">
    <name type="scientific">Rhizodiscina lignyota</name>
    <dbReference type="NCBI Taxonomy" id="1504668"/>
    <lineage>
        <taxon>Eukaryota</taxon>
        <taxon>Fungi</taxon>
        <taxon>Dikarya</taxon>
        <taxon>Ascomycota</taxon>
        <taxon>Pezizomycotina</taxon>
        <taxon>Dothideomycetes</taxon>
        <taxon>Pleosporomycetidae</taxon>
        <taxon>Aulographales</taxon>
        <taxon>Rhizodiscinaceae</taxon>
        <taxon>Rhizodiscina</taxon>
    </lineage>
</organism>
<evidence type="ECO:0000313" key="1">
    <source>
        <dbReference type="EMBL" id="KAF2096334.1"/>
    </source>
</evidence>
<dbReference type="OrthoDB" id="5537330at2759"/>
<proteinExistence type="predicted"/>
<protein>
    <submittedName>
        <fullName evidence="1">Uncharacterized protein</fullName>
    </submittedName>
</protein>